<keyword evidence="3" id="KW-0902">Two-component regulatory system</keyword>
<dbReference type="SMART" id="SM00387">
    <property type="entry name" value="HATPase_c"/>
    <property type="match status" value="1"/>
</dbReference>
<evidence type="ECO:0000256" key="1">
    <source>
        <dbReference type="ARBA" id="ARBA00022679"/>
    </source>
</evidence>
<organism evidence="6 7">
    <name type="scientific">Streptomyces blastmyceticus</name>
    <dbReference type="NCBI Taxonomy" id="68180"/>
    <lineage>
        <taxon>Bacteria</taxon>
        <taxon>Bacillati</taxon>
        <taxon>Actinomycetota</taxon>
        <taxon>Actinomycetes</taxon>
        <taxon>Kitasatosporales</taxon>
        <taxon>Streptomycetaceae</taxon>
        <taxon>Streptomyces</taxon>
    </lineage>
</organism>
<feature type="transmembrane region" description="Helical" evidence="4">
    <location>
        <begin position="74"/>
        <end position="92"/>
    </location>
</feature>
<dbReference type="CDD" id="cd16917">
    <property type="entry name" value="HATPase_UhpB-NarQ-NarX-like"/>
    <property type="match status" value="1"/>
</dbReference>
<dbReference type="EMBL" id="BAAABW010000013">
    <property type="protein sequence ID" value="GAA0345809.1"/>
    <property type="molecule type" value="Genomic_DNA"/>
</dbReference>
<dbReference type="InterPro" id="IPR011712">
    <property type="entry name" value="Sig_transdc_His_kin_sub3_dim/P"/>
</dbReference>
<keyword evidence="4" id="KW-1133">Transmembrane helix</keyword>
<dbReference type="PANTHER" id="PTHR24421">
    <property type="entry name" value="NITRATE/NITRITE SENSOR PROTEIN NARX-RELATED"/>
    <property type="match status" value="1"/>
</dbReference>
<gene>
    <name evidence="6" type="ORF">GCM10010319_22710</name>
</gene>
<dbReference type="Pfam" id="PF02518">
    <property type="entry name" value="HATPase_c"/>
    <property type="match status" value="1"/>
</dbReference>
<feature type="transmembrane region" description="Helical" evidence="4">
    <location>
        <begin position="98"/>
        <end position="116"/>
    </location>
</feature>
<keyword evidence="1" id="KW-0808">Transferase</keyword>
<dbReference type="InterPro" id="IPR050482">
    <property type="entry name" value="Sensor_HK_TwoCompSys"/>
</dbReference>
<dbReference type="SUPFAM" id="SSF55874">
    <property type="entry name" value="ATPase domain of HSP90 chaperone/DNA topoisomerase II/histidine kinase"/>
    <property type="match status" value="1"/>
</dbReference>
<feature type="domain" description="Histidine kinase" evidence="5">
    <location>
        <begin position="250"/>
        <end position="338"/>
    </location>
</feature>
<reference evidence="6 7" key="1">
    <citation type="journal article" date="2019" name="Int. J. Syst. Evol. Microbiol.">
        <title>The Global Catalogue of Microorganisms (GCM) 10K type strain sequencing project: providing services to taxonomists for standard genome sequencing and annotation.</title>
        <authorList>
            <consortium name="The Broad Institute Genomics Platform"/>
            <consortium name="The Broad Institute Genome Sequencing Center for Infectious Disease"/>
            <person name="Wu L."/>
            <person name="Ma J."/>
        </authorList>
    </citation>
    <scope>NUCLEOTIDE SEQUENCE [LARGE SCALE GENOMIC DNA]</scope>
    <source>
        <strain evidence="6 7">JCM 4565</strain>
    </source>
</reference>
<dbReference type="PROSITE" id="PS50109">
    <property type="entry name" value="HIS_KIN"/>
    <property type="match status" value="1"/>
</dbReference>
<keyword evidence="4" id="KW-0472">Membrane</keyword>
<dbReference type="Proteomes" id="UP001500063">
    <property type="component" value="Unassembled WGS sequence"/>
</dbReference>
<keyword evidence="4" id="KW-0812">Transmembrane</keyword>
<dbReference type="InterPro" id="IPR036890">
    <property type="entry name" value="HATPase_C_sf"/>
</dbReference>
<dbReference type="InterPro" id="IPR005467">
    <property type="entry name" value="His_kinase_dom"/>
</dbReference>
<evidence type="ECO:0000313" key="6">
    <source>
        <dbReference type="EMBL" id="GAA0345809.1"/>
    </source>
</evidence>
<comment type="caution">
    <text evidence="6">The sequence shown here is derived from an EMBL/GenBank/DDBJ whole genome shotgun (WGS) entry which is preliminary data.</text>
</comment>
<evidence type="ECO:0000256" key="3">
    <source>
        <dbReference type="ARBA" id="ARBA00023012"/>
    </source>
</evidence>
<proteinExistence type="predicted"/>
<evidence type="ECO:0000256" key="4">
    <source>
        <dbReference type="SAM" id="Phobius"/>
    </source>
</evidence>
<evidence type="ECO:0000259" key="5">
    <source>
        <dbReference type="PROSITE" id="PS50109"/>
    </source>
</evidence>
<name>A0ABN0WSS6_9ACTN</name>
<evidence type="ECO:0000313" key="7">
    <source>
        <dbReference type="Proteomes" id="UP001500063"/>
    </source>
</evidence>
<keyword evidence="7" id="KW-1185">Reference proteome</keyword>
<evidence type="ECO:0000256" key="2">
    <source>
        <dbReference type="ARBA" id="ARBA00022777"/>
    </source>
</evidence>
<accession>A0ABN0WSS6</accession>
<sequence>MGSGSRERSAIHRPHVLGRVHDLCLALALLGAVAYAVDALTQEPLPVRPVAALTVASATGVLAVMARAMPKVRVLLAMVACGFAALAGSWLFRAEVGYAALAFLLVAMVYAGPAWPEARALFGQGRARALLGRQEHYAGLMAGELHDEVLQLLPLTRRQLDAALTEEDPDVLRASARTAVGRLDELVSVLRSIVATLHPVALRGLGLAETVRSLAARVAAENGLIVDVTIEGDRLGAPMANDEACLAAYRVVQEALSNVVKHADAERVRVSLAYRHHHVVLSVTDDGRGLSRPSPATGPGYGVEGMRWRCEAYGGTFSLTSGGTGCGTTVRATIPILGGRLGRRGRRAET</sequence>
<dbReference type="InterPro" id="IPR003594">
    <property type="entry name" value="HATPase_dom"/>
</dbReference>
<dbReference type="PANTHER" id="PTHR24421:SF58">
    <property type="entry name" value="SIGNAL TRANSDUCTION HISTIDINE-PROTEIN KINASE_PHOSPHATASE UHPB"/>
    <property type="match status" value="1"/>
</dbReference>
<dbReference type="Pfam" id="PF07730">
    <property type="entry name" value="HisKA_3"/>
    <property type="match status" value="1"/>
</dbReference>
<keyword evidence="2" id="KW-0418">Kinase</keyword>
<feature type="transmembrane region" description="Helical" evidence="4">
    <location>
        <begin position="49"/>
        <end position="67"/>
    </location>
</feature>
<dbReference type="RefSeq" id="WP_344117647.1">
    <property type="nucleotide sequence ID" value="NZ_BAAABW010000013.1"/>
</dbReference>
<protein>
    <recommendedName>
        <fullName evidence="5">Histidine kinase domain-containing protein</fullName>
    </recommendedName>
</protein>
<dbReference type="Gene3D" id="3.30.565.10">
    <property type="entry name" value="Histidine kinase-like ATPase, C-terminal domain"/>
    <property type="match status" value="1"/>
</dbReference>
<feature type="transmembrane region" description="Helical" evidence="4">
    <location>
        <begin position="20"/>
        <end position="37"/>
    </location>
</feature>